<dbReference type="NCBIfam" id="TIGR01549">
    <property type="entry name" value="HAD-SF-IA-v1"/>
    <property type="match status" value="1"/>
</dbReference>
<organism evidence="1 2">
    <name type="scientific">Maritimibacter harenae</name>
    <dbReference type="NCBI Taxonomy" id="2606218"/>
    <lineage>
        <taxon>Bacteria</taxon>
        <taxon>Pseudomonadati</taxon>
        <taxon>Pseudomonadota</taxon>
        <taxon>Alphaproteobacteria</taxon>
        <taxon>Rhodobacterales</taxon>
        <taxon>Roseobacteraceae</taxon>
        <taxon>Maritimibacter</taxon>
    </lineage>
</organism>
<sequence>MGPLKLVLFDVDGTLIDSQHAIVAAMEAAADEADLPLPTRADTLSVVGLSLVEAVRRLFADHPEEVQARAVESYRRAYMTGRDREGAPPFYDGILDVVRKLAERDEVLLGTATGMSRRGMRRIIDTYGLERLFATTQTADDHPSKPDPAMVLAALRETGVAPRHAVFVGDTAYDIQAGRAAGVFTIGVTWGYHAADDLERAGADAVIDTVDALVPTIDRLWSET</sequence>
<dbReference type="SFLD" id="SFLDG01129">
    <property type="entry name" value="C1.5:_HAD__Beta-PGM__Phosphata"/>
    <property type="match status" value="1"/>
</dbReference>
<dbReference type="EMBL" id="WTUX01000019">
    <property type="protein sequence ID" value="MZR14302.1"/>
    <property type="molecule type" value="Genomic_DNA"/>
</dbReference>
<dbReference type="RefSeq" id="WP_161352433.1">
    <property type="nucleotide sequence ID" value="NZ_WTUX01000019.1"/>
</dbReference>
<dbReference type="InterPro" id="IPR006439">
    <property type="entry name" value="HAD-SF_hydro_IA"/>
</dbReference>
<comment type="caution">
    <text evidence="1">The sequence shown here is derived from an EMBL/GenBank/DDBJ whole genome shotgun (WGS) entry which is preliminary data.</text>
</comment>
<dbReference type="Proteomes" id="UP000467322">
    <property type="component" value="Unassembled WGS sequence"/>
</dbReference>
<proteinExistence type="predicted"/>
<name>A0A845M510_9RHOB</name>
<dbReference type="SUPFAM" id="SSF56784">
    <property type="entry name" value="HAD-like"/>
    <property type="match status" value="1"/>
</dbReference>
<protein>
    <submittedName>
        <fullName evidence="1">HAD-IA family hydrolase</fullName>
    </submittedName>
</protein>
<dbReference type="PANTHER" id="PTHR43434:SF24">
    <property type="entry name" value="HYDROLASE-RELATED"/>
    <property type="match status" value="1"/>
</dbReference>
<dbReference type="AlphaFoldDB" id="A0A845M510"/>
<keyword evidence="1" id="KW-0378">Hydrolase</keyword>
<dbReference type="Pfam" id="PF13419">
    <property type="entry name" value="HAD_2"/>
    <property type="match status" value="1"/>
</dbReference>
<gene>
    <name evidence="1" type="ORF">GQE99_14880</name>
</gene>
<dbReference type="InterPro" id="IPR041492">
    <property type="entry name" value="HAD_2"/>
</dbReference>
<dbReference type="GO" id="GO:0006281">
    <property type="term" value="P:DNA repair"/>
    <property type="evidence" value="ECO:0007669"/>
    <property type="project" value="TreeGrafter"/>
</dbReference>
<dbReference type="InterPro" id="IPR036412">
    <property type="entry name" value="HAD-like_sf"/>
</dbReference>
<accession>A0A845M510</accession>
<dbReference type="InterPro" id="IPR023198">
    <property type="entry name" value="PGP-like_dom2"/>
</dbReference>
<reference evidence="1 2" key="1">
    <citation type="submission" date="2019-12" db="EMBL/GenBank/DDBJ databases">
        <title>Maritimibacter sp. nov. sp. isolated from sea sand.</title>
        <authorList>
            <person name="Kim J."/>
            <person name="Jeong S.E."/>
            <person name="Jung H.S."/>
            <person name="Jeon C.O."/>
        </authorList>
    </citation>
    <scope>NUCLEOTIDE SEQUENCE [LARGE SCALE GENOMIC DNA]</scope>
    <source>
        <strain evidence="1 2">DP07</strain>
    </source>
</reference>
<dbReference type="GO" id="GO:0005829">
    <property type="term" value="C:cytosol"/>
    <property type="evidence" value="ECO:0007669"/>
    <property type="project" value="TreeGrafter"/>
</dbReference>
<dbReference type="NCBIfam" id="TIGR01509">
    <property type="entry name" value="HAD-SF-IA-v3"/>
    <property type="match status" value="1"/>
</dbReference>
<dbReference type="PANTHER" id="PTHR43434">
    <property type="entry name" value="PHOSPHOGLYCOLATE PHOSPHATASE"/>
    <property type="match status" value="1"/>
</dbReference>
<dbReference type="GO" id="GO:0008967">
    <property type="term" value="F:phosphoglycolate phosphatase activity"/>
    <property type="evidence" value="ECO:0007669"/>
    <property type="project" value="TreeGrafter"/>
</dbReference>
<evidence type="ECO:0000313" key="1">
    <source>
        <dbReference type="EMBL" id="MZR14302.1"/>
    </source>
</evidence>
<dbReference type="Gene3D" id="3.40.50.1000">
    <property type="entry name" value="HAD superfamily/HAD-like"/>
    <property type="match status" value="1"/>
</dbReference>
<keyword evidence="2" id="KW-1185">Reference proteome</keyword>
<dbReference type="SFLD" id="SFLDG01135">
    <property type="entry name" value="C1.5.6:_HAD__Beta-PGM__Phospha"/>
    <property type="match status" value="1"/>
</dbReference>
<dbReference type="SFLD" id="SFLDS00003">
    <property type="entry name" value="Haloacid_Dehalogenase"/>
    <property type="match status" value="1"/>
</dbReference>
<dbReference type="Gene3D" id="1.10.150.240">
    <property type="entry name" value="Putative phosphatase, domain 2"/>
    <property type="match status" value="1"/>
</dbReference>
<dbReference type="InterPro" id="IPR050155">
    <property type="entry name" value="HAD-like_hydrolase_sf"/>
</dbReference>
<evidence type="ECO:0000313" key="2">
    <source>
        <dbReference type="Proteomes" id="UP000467322"/>
    </source>
</evidence>
<dbReference type="InterPro" id="IPR023214">
    <property type="entry name" value="HAD_sf"/>
</dbReference>